<evidence type="ECO:0000256" key="1">
    <source>
        <dbReference type="SAM" id="MobiDB-lite"/>
    </source>
</evidence>
<name>A0A4R2RP88_9FIRM</name>
<dbReference type="Proteomes" id="UP000294813">
    <property type="component" value="Unassembled WGS sequence"/>
</dbReference>
<feature type="region of interest" description="Disordered" evidence="1">
    <location>
        <begin position="56"/>
        <end position="96"/>
    </location>
</feature>
<dbReference type="EMBL" id="SLXT01000007">
    <property type="protein sequence ID" value="TCP65023.1"/>
    <property type="molecule type" value="Genomic_DNA"/>
</dbReference>
<organism evidence="2 3">
    <name type="scientific">Heliophilum fasciatum</name>
    <dbReference type="NCBI Taxonomy" id="35700"/>
    <lineage>
        <taxon>Bacteria</taxon>
        <taxon>Bacillati</taxon>
        <taxon>Bacillota</taxon>
        <taxon>Clostridia</taxon>
        <taxon>Eubacteriales</taxon>
        <taxon>Heliobacteriaceae</taxon>
        <taxon>Heliophilum</taxon>
    </lineage>
</organism>
<comment type="caution">
    <text evidence="2">The sequence shown here is derived from an EMBL/GenBank/DDBJ whole genome shotgun (WGS) entry which is preliminary data.</text>
</comment>
<dbReference type="PANTHER" id="PTHR33937">
    <property type="entry name" value="IRON-MOLYBDENUM PROTEIN-RELATED-RELATED"/>
    <property type="match status" value="1"/>
</dbReference>
<dbReference type="Gene3D" id="3.30.420.130">
    <property type="entry name" value="Dinitrogenase iron-molybdenum cofactor biosynthesis domain"/>
    <property type="match status" value="1"/>
</dbReference>
<dbReference type="RefSeq" id="WP_131918747.1">
    <property type="nucleotide sequence ID" value="NZ_JAOQNU010000007.1"/>
</dbReference>
<dbReference type="InterPro" id="IPR036105">
    <property type="entry name" value="DiNase_FeMo-co_biosyn_sf"/>
</dbReference>
<dbReference type="AlphaFoldDB" id="A0A4R2RP88"/>
<dbReference type="OrthoDB" id="280278at2"/>
<reference evidence="2 3" key="1">
    <citation type="submission" date="2019-03" db="EMBL/GenBank/DDBJ databases">
        <title>Genomic Encyclopedia of Type Strains, Phase IV (KMG-IV): sequencing the most valuable type-strain genomes for metagenomic binning, comparative biology and taxonomic classification.</title>
        <authorList>
            <person name="Goeker M."/>
        </authorList>
    </citation>
    <scope>NUCLEOTIDE SEQUENCE [LARGE SCALE GENOMIC DNA]</scope>
    <source>
        <strain evidence="2 3">DSM 11170</strain>
    </source>
</reference>
<evidence type="ECO:0000313" key="2">
    <source>
        <dbReference type="EMBL" id="TCP65023.1"/>
    </source>
</evidence>
<evidence type="ECO:0000313" key="3">
    <source>
        <dbReference type="Proteomes" id="UP000294813"/>
    </source>
</evidence>
<dbReference type="InterPro" id="IPR051840">
    <property type="entry name" value="NifX/NifY_domain"/>
</dbReference>
<keyword evidence="3" id="KW-1185">Reference proteome</keyword>
<feature type="compositionally biased region" description="Gly residues" evidence="1">
    <location>
        <begin position="65"/>
        <end position="83"/>
    </location>
</feature>
<dbReference type="SUPFAM" id="SSF53146">
    <property type="entry name" value="Nitrogenase accessory factor-like"/>
    <property type="match status" value="2"/>
</dbReference>
<proteinExistence type="predicted"/>
<gene>
    <name evidence="2" type="ORF">EDD73_10796</name>
</gene>
<protein>
    <submittedName>
        <fullName evidence="2">Dinitrogenase iron-molybdenum cofactor</fullName>
    </submittedName>
</protein>
<sequence>MSYKVAVTSSDGLTIDQHFGHAKSFHILEVDEASGAWENIGLRVLPEEPLSHACGSGCRSEVQGGQQGGSQNGHSGGCLGGHQSGSPSGCQAEKTHGHGDPHLYAVASLLGDCIYLLTQKIGQRPYGFLQQQGINALESPRHLPTVINKLHQYHLKNRMPS</sequence>
<accession>A0A4R2RP88</accession>
<dbReference type="PANTHER" id="PTHR33937:SF2">
    <property type="entry name" value="DINITROGENASE IRON-MOLYBDENUM COFACTOR BIOSYNTHESIS DOMAIN-CONTAINING PROTEIN"/>
    <property type="match status" value="1"/>
</dbReference>